<sequence length="366" mass="41188">MSWHRFKVKGKHYLTKRMRTIDVVARSDTAAKQKAITKKLLPPFSCEEISFDPPTKTTINNAQKAGIEIPLNASNDDVISLIEGKGDIMPAAGLMAFAERWDIYFSQYISNKNLYNLLFKDLLPINKAAFFIFSIYKFLSNDKKANLETHPYKDIFYEFATAALDDKRVLRSIINYQGEQLCYFGKAIDMPADYKSGSMNTIAYKSALCFINKHFTETFMPIATPTNTSAVAQTKMPTTAAIVNKKLSVKPSTPVSKEVLEKKEIIPTKTVSPNPVVFILSKTDYSIPAGALKLKSRIIKIPDLEKKPLSDLSVYHRTEVIVFPQTVIESPVQTIDIPAKQSRNIGCFAILIIFLLIAIMIFSFLF</sequence>
<keyword evidence="3" id="KW-1185">Reference proteome</keyword>
<gene>
    <name evidence="2" type="ORF">HNR32_002489</name>
</gene>
<evidence type="ECO:0000313" key="2">
    <source>
        <dbReference type="EMBL" id="MBB5337328.1"/>
    </source>
</evidence>
<feature type="transmembrane region" description="Helical" evidence="1">
    <location>
        <begin position="345"/>
        <end position="365"/>
    </location>
</feature>
<accession>A0A840URG3</accession>
<evidence type="ECO:0000313" key="3">
    <source>
        <dbReference type="Proteomes" id="UP000559117"/>
    </source>
</evidence>
<comment type="caution">
    <text evidence="2">The sequence shown here is derived from an EMBL/GenBank/DDBJ whole genome shotgun (WGS) entry which is preliminary data.</text>
</comment>
<reference evidence="2 3" key="1">
    <citation type="submission" date="2020-08" db="EMBL/GenBank/DDBJ databases">
        <title>Genomic Encyclopedia of Type Strains, Phase IV (KMG-IV): sequencing the most valuable type-strain genomes for metagenomic binning, comparative biology and taxonomic classification.</title>
        <authorList>
            <person name="Goeker M."/>
        </authorList>
    </citation>
    <scope>NUCLEOTIDE SEQUENCE [LARGE SCALE GENOMIC DNA]</scope>
    <source>
        <strain evidence="2 3">DSM 24661</strain>
    </source>
</reference>
<organism evidence="2 3">
    <name type="scientific">Pectinatus brassicae</name>
    <dbReference type="NCBI Taxonomy" id="862415"/>
    <lineage>
        <taxon>Bacteria</taxon>
        <taxon>Bacillati</taxon>
        <taxon>Bacillota</taxon>
        <taxon>Negativicutes</taxon>
        <taxon>Selenomonadales</taxon>
        <taxon>Selenomonadaceae</taxon>
        <taxon>Pectinatus</taxon>
    </lineage>
</organism>
<dbReference type="RefSeq" id="WP_183863065.1">
    <property type="nucleotide sequence ID" value="NZ_JACHFH010000042.1"/>
</dbReference>
<dbReference type="Proteomes" id="UP000559117">
    <property type="component" value="Unassembled WGS sequence"/>
</dbReference>
<name>A0A840URG3_9FIRM</name>
<dbReference type="EMBL" id="JACHFH010000042">
    <property type="protein sequence ID" value="MBB5337328.1"/>
    <property type="molecule type" value="Genomic_DNA"/>
</dbReference>
<protein>
    <submittedName>
        <fullName evidence="2">Uncharacterized protein</fullName>
    </submittedName>
</protein>
<keyword evidence="1" id="KW-0472">Membrane</keyword>
<evidence type="ECO:0000256" key="1">
    <source>
        <dbReference type="SAM" id="Phobius"/>
    </source>
</evidence>
<proteinExistence type="predicted"/>
<dbReference type="AlphaFoldDB" id="A0A840URG3"/>
<keyword evidence="1" id="KW-0812">Transmembrane</keyword>
<keyword evidence="1" id="KW-1133">Transmembrane helix</keyword>